<dbReference type="AlphaFoldDB" id="A0A834Y4L8"/>
<dbReference type="CDD" id="cd15489">
    <property type="entry name" value="PHD_SF"/>
    <property type="match status" value="1"/>
</dbReference>
<sequence length="1045" mass="119092">MLSKLSCSVCQVTIKPNDLVLCECGKPYHKTCAVQARNLPDGTYDACCGVLRSTRNTSSRSADDEVVSSEDEFETPANTSIQAPTKAPAKAELTNDSLLAIREIIADVLREAGIIKRLDSIEASFSDLKSSTLALKKNVAVNKHEVVDIDTFLELLSDITTTREIIPSISVGSVMKLRKQLKQHITEEDTKLLALNQSELAEIPDFSFVDVGLNSSIIRSTPDIEEQPAPEVVVEEIVIEDENLKNADLSKLASLIVFLFPKEEITTYYTDPLRKKNSKTAKSGMSKGKLADKWRNRSTFIRQALSLVSDFVPQPHDSGISIGADESKEWLVHNVDPLALVLQHWNNCRSIREGDYSNKLYKSIQDITKKWPILNTSQGFILIEQDFAHKFPGLQNKLLNSFDTFYDKVYLQFKEKLKDNDKILEHKLLSNDLSRNSGDTIKFWILASLVAPRSNRVILSETAGKKFWKPSITECQEGLVLHVKLPGDIDHEINERQKKFQDMKLELQSFILVVGPDIETIDKVYVCFDSTKYEYHIIVDQSFGKLMIIDNINTEYKRLKYLEKENFLIAPESFTIGEIADDKNINNDMVSTIKKCKAYVVPMRKVLKRFLELPNVFKIATNYIREEKEGTDGEKIYSSIISGLLWKKIEEKYKDKIVMPLLIYYDDFETGDALSPSAGIHKIGGLYYSLAALPRKYATSLENIFLAQFIHSNDRSHFGNKKSFYKIIEELKYLSTNGISITVDGQSHQIYFATMTILGDNLGINTLLGFSGFSAEFFCRLCQISSTLSSVQCEELPQLMRTKENYQTDIENLSHGVKEACCFNDIPDFDNIENPSCDIMHDFEDSLCRYVMAAVINECIMKKYFTLQRLNERIKYFNYDNEIDKGNKPPPVNPVHLKKNSITMTAAQMGAFVCYFGMIIGDLVPYDEQIWELYTTLFDICSIIYNERVSESQLVYLKQLIKTHNKLTLEFLKSLKPKNHLISHIVHIYRQLGTVRQLSSIRFEAFHLLSKNYARVVKSRVNICYTLALKLQLQFANKIEHNGLS</sequence>
<name>A0A834Y4L8_APHGI</name>
<feature type="compositionally biased region" description="Acidic residues" evidence="1">
    <location>
        <begin position="64"/>
        <end position="74"/>
    </location>
</feature>
<organism evidence="2 3">
    <name type="scientific">Aphidius gifuensis</name>
    <name type="common">Parasitoid wasp</name>
    <dbReference type="NCBI Taxonomy" id="684658"/>
    <lineage>
        <taxon>Eukaryota</taxon>
        <taxon>Metazoa</taxon>
        <taxon>Ecdysozoa</taxon>
        <taxon>Arthropoda</taxon>
        <taxon>Hexapoda</taxon>
        <taxon>Insecta</taxon>
        <taxon>Pterygota</taxon>
        <taxon>Neoptera</taxon>
        <taxon>Endopterygota</taxon>
        <taxon>Hymenoptera</taxon>
        <taxon>Apocrita</taxon>
        <taxon>Ichneumonoidea</taxon>
        <taxon>Braconidae</taxon>
        <taxon>Aphidiinae</taxon>
        <taxon>Aphidius</taxon>
    </lineage>
</organism>
<gene>
    <name evidence="2" type="ORF">HCN44_010894</name>
</gene>
<dbReference type="EMBL" id="JACMRX010000001">
    <property type="protein sequence ID" value="KAF7998486.1"/>
    <property type="molecule type" value="Genomic_DNA"/>
</dbReference>
<evidence type="ECO:0000313" key="2">
    <source>
        <dbReference type="EMBL" id="KAF7998486.1"/>
    </source>
</evidence>
<protein>
    <submittedName>
        <fullName evidence="2">Uncharacterized protein</fullName>
    </submittedName>
</protein>
<feature type="region of interest" description="Disordered" evidence="1">
    <location>
        <begin position="59"/>
        <end position="86"/>
    </location>
</feature>
<dbReference type="OrthoDB" id="8192078at2759"/>
<proteinExistence type="predicted"/>
<keyword evidence="3" id="KW-1185">Reference proteome</keyword>
<accession>A0A834Y4L8</accession>
<dbReference type="Proteomes" id="UP000639338">
    <property type="component" value="Unassembled WGS sequence"/>
</dbReference>
<reference evidence="2 3" key="1">
    <citation type="submission" date="2020-08" db="EMBL/GenBank/DDBJ databases">
        <title>Aphidius gifuensis genome sequencing and assembly.</title>
        <authorList>
            <person name="Du Z."/>
        </authorList>
    </citation>
    <scope>NUCLEOTIDE SEQUENCE [LARGE SCALE GENOMIC DNA]</scope>
    <source>
        <strain evidence="2">YNYX2018</strain>
        <tissue evidence="2">Adults</tissue>
    </source>
</reference>
<evidence type="ECO:0000256" key="1">
    <source>
        <dbReference type="SAM" id="MobiDB-lite"/>
    </source>
</evidence>
<comment type="caution">
    <text evidence="2">The sequence shown here is derived from an EMBL/GenBank/DDBJ whole genome shotgun (WGS) entry which is preliminary data.</text>
</comment>
<evidence type="ECO:0000313" key="3">
    <source>
        <dbReference type="Proteomes" id="UP000639338"/>
    </source>
</evidence>